<evidence type="ECO:0000313" key="1">
    <source>
        <dbReference type="EMBL" id="TDF91159.1"/>
    </source>
</evidence>
<comment type="caution">
    <text evidence="1">The sequence shown here is derived from an EMBL/GenBank/DDBJ whole genome shotgun (WGS) entry which is preliminary data.</text>
</comment>
<accession>A0A4R5K8B2</accession>
<name>A0A4R5K8B2_9MICC</name>
<sequence>MAGVKCVRVGIMVTDLRPTGNQRPPEIFDNAHEERGMLFVEGWVQLDIRGFRPATTGLSVRGGSS</sequence>
<dbReference type="OrthoDB" id="9808813at2"/>
<evidence type="ECO:0000313" key="2">
    <source>
        <dbReference type="Proteomes" id="UP000295511"/>
    </source>
</evidence>
<organism evidence="1 2">
    <name type="scientific">Arthrobacter terricola</name>
    <dbReference type="NCBI Taxonomy" id="2547396"/>
    <lineage>
        <taxon>Bacteria</taxon>
        <taxon>Bacillati</taxon>
        <taxon>Actinomycetota</taxon>
        <taxon>Actinomycetes</taxon>
        <taxon>Micrococcales</taxon>
        <taxon>Micrococcaceae</taxon>
        <taxon>Arthrobacter</taxon>
    </lineage>
</organism>
<gene>
    <name evidence="1" type="ORF">E1809_21345</name>
</gene>
<dbReference type="AlphaFoldDB" id="A0A4R5K8B2"/>
<protein>
    <submittedName>
        <fullName evidence="1">Uncharacterized protein</fullName>
    </submittedName>
</protein>
<dbReference type="Proteomes" id="UP000295511">
    <property type="component" value="Unassembled WGS sequence"/>
</dbReference>
<dbReference type="EMBL" id="SMRU01000032">
    <property type="protein sequence ID" value="TDF91159.1"/>
    <property type="molecule type" value="Genomic_DNA"/>
</dbReference>
<proteinExistence type="predicted"/>
<keyword evidence="2" id="KW-1185">Reference proteome</keyword>
<reference evidence="1 2" key="1">
    <citation type="submission" date="2019-03" db="EMBL/GenBank/DDBJ databases">
        <title>Whole genome sequence of Arthrobacter sp JH1-1.</title>
        <authorList>
            <person name="Trinh H.N."/>
        </authorList>
    </citation>
    <scope>NUCLEOTIDE SEQUENCE [LARGE SCALE GENOMIC DNA]</scope>
    <source>
        <strain evidence="1 2">JH1-1</strain>
    </source>
</reference>